<reference evidence="1 2" key="1">
    <citation type="journal article" date="2008" name="Appl. Environ. Microbiol.">
        <title>Genomic insights into Mn(II) oxidation by the marine alphaproteobacterium Aurantimonas sp. strain SI85-9A1.</title>
        <authorList>
            <person name="Dick G.J."/>
            <person name="Podell S."/>
            <person name="Johnson H.A."/>
            <person name="Rivera-Espinoza Y."/>
            <person name="Bernier-Latmani R."/>
            <person name="McCarthy J.K."/>
            <person name="Torpey J.W."/>
            <person name="Clement B.G."/>
            <person name="Gaasterland T."/>
            <person name="Tebo B.M."/>
        </authorList>
    </citation>
    <scope>NUCLEOTIDE SEQUENCE [LARGE SCALE GENOMIC DNA]</scope>
    <source>
        <strain evidence="1 2">SI85-9A1</strain>
    </source>
</reference>
<accession>Q1YH51</accession>
<dbReference type="EMBL" id="AAPJ01000004">
    <property type="protein sequence ID" value="EAS49728.1"/>
    <property type="molecule type" value="Genomic_DNA"/>
</dbReference>
<keyword evidence="2" id="KW-1185">Reference proteome</keyword>
<evidence type="ECO:0000313" key="2">
    <source>
        <dbReference type="Proteomes" id="UP000000321"/>
    </source>
</evidence>
<evidence type="ECO:0000313" key="1">
    <source>
        <dbReference type="EMBL" id="EAS49728.1"/>
    </source>
</evidence>
<comment type="caution">
    <text evidence="1">The sequence shown here is derived from an EMBL/GenBank/DDBJ whole genome shotgun (WGS) entry which is preliminary data.</text>
</comment>
<proteinExistence type="predicted"/>
<dbReference type="AlphaFoldDB" id="Q1YH51"/>
<organism evidence="1 2">
    <name type="scientific">Aurantimonas manganoxydans (strain ATCC BAA-1229 / DSM 21871 / SI85-9A1)</name>
    <dbReference type="NCBI Taxonomy" id="287752"/>
    <lineage>
        <taxon>Bacteria</taxon>
        <taxon>Pseudomonadati</taxon>
        <taxon>Pseudomonadota</taxon>
        <taxon>Alphaproteobacteria</taxon>
        <taxon>Hyphomicrobiales</taxon>
        <taxon>Aurantimonadaceae</taxon>
        <taxon>Aurantimonas</taxon>
    </lineage>
</organism>
<protein>
    <submittedName>
        <fullName evidence="1">Uncharacterized protein</fullName>
    </submittedName>
</protein>
<dbReference type="HOGENOM" id="CLU_1813618_0_0_5"/>
<name>Q1YH51_AURMS</name>
<dbReference type="BioCyc" id="AURANTIMONAS:SI859A1_00388-MONOMER"/>
<gene>
    <name evidence="1" type="ORF">SI859A1_00388</name>
</gene>
<dbReference type="Proteomes" id="UP000000321">
    <property type="component" value="Unassembled WGS sequence"/>
</dbReference>
<sequence>MSRNIGRGLALFPVVAAATAPRGRDGEPPRRVLAPVGMKRVVNVVPPQANVLQHIVGHLAHRADLAAVEHGFDDRTGRHDEQLGCLRRVSKGRAEPRLRCDRHGRVSFRAIGVSGKRREAVRMRQTGAPKFFLTATKICARY</sequence>